<evidence type="ECO:0000256" key="5">
    <source>
        <dbReference type="ARBA" id="ARBA00011738"/>
    </source>
</evidence>
<comment type="similarity">
    <text evidence="4 20">Belongs to the eukaryotic PMM family.</text>
</comment>
<keyword evidence="10" id="KW-0547">Nucleotide-binding</keyword>
<dbReference type="InterPro" id="IPR001650">
    <property type="entry name" value="Helicase_C-like"/>
</dbReference>
<dbReference type="EMBL" id="CM007387">
    <property type="protein sequence ID" value="ONK64058.1"/>
    <property type="molecule type" value="Genomic_DNA"/>
</dbReference>
<dbReference type="Pfam" id="PF03332">
    <property type="entry name" value="PMM"/>
    <property type="match status" value="1"/>
</dbReference>
<feature type="binding site" evidence="17">
    <location>
        <position position="885"/>
    </location>
    <ligand>
        <name>alpha-D-mannose 1-phosphate</name>
        <dbReference type="ChEBI" id="CHEBI:58409"/>
    </ligand>
</feature>
<feature type="binding site" evidence="18">
    <location>
        <position position="763"/>
    </location>
    <ligand>
        <name>Mg(2+)</name>
        <dbReference type="ChEBI" id="CHEBI:18420"/>
        <label>1</label>
    </ligand>
</feature>
<reference evidence="26" key="1">
    <citation type="journal article" date="2017" name="Nat. Commun.">
        <title>The asparagus genome sheds light on the origin and evolution of a young Y chromosome.</title>
        <authorList>
            <person name="Harkess A."/>
            <person name="Zhou J."/>
            <person name="Xu C."/>
            <person name="Bowers J.E."/>
            <person name="Van der Hulst R."/>
            <person name="Ayyampalayam S."/>
            <person name="Mercati F."/>
            <person name="Riccardi P."/>
            <person name="McKain M.R."/>
            <person name="Kakrana A."/>
            <person name="Tang H."/>
            <person name="Ray J."/>
            <person name="Groenendijk J."/>
            <person name="Arikit S."/>
            <person name="Mathioni S.M."/>
            <person name="Nakano M."/>
            <person name="Shan H."/>
            <person name="Telgmann-Rauber A."/>
            <person name="Kanno A."/>
            <person name="Yue Z."/>
            <person name="Chen H."/>
            <person name="Li W."/>
            <person name="Chen Y."/>
            <person name="Xu X."/>
            <person name="Zhang Y."/>
            <person name="Luo S."/>
            <person name="Chen H."/>
            <person name="Gao J."/>
            <person name="Mao Z."/>
            <person name="Pires J.C."/>
            <person name="Luo M."/>
            <person name="Kudrna D."/>
            <person name="Wing R.A."/>
            <person name="Meyers B.C."/>
            <person name="Yi K."/>
            <person name="Kong H."/>
            <person name="Lavrijsen P."/>
            <person name="Sunseri F."/>
            <person name="Falavigna A."/>
            <person name="Ye Y."/>
            <person name="Leebens-Mack J.H."/>
            <person name="Chen G."/>
        </authorList>
    </citation>
    <scope>NUCLEOTIDE SEQUENCE [LARGE SCALE GENOMIC DNA]</scope>
    <source>
        <strain evidence="26">cv. DH0086</strain>
    </source>
</reference>
<keyword evidence="15 20" id="KW-0413">Isomerase</keyword>
<dbReference type="GO" id="GO:0005829">
    <property type="term" value="C:cytosol"/>
    <property type="evidence" value="ECO:0007669"/>
    <property type="project" value="TreeGrafter"/>
</dbReference>
<evidence type="ECO:0000256" key="20">
    <source>
        <dbReference type="RuleBase" id="RU361118"/>
    </source>
</evidence>
<dbReference type="SFLD" id="SFLDG01143">
    <property type="entry name" value="C2.B.3:_Phosphomannomutase_Lik"/>
    <property type="match status" value="1"/>
</dbReference>
<evidence type="ECO:0000259" key="22">
    <source>
        <dbReference type="PROSITE" id="PS51192"/>
    </source>
</evidence>
<evidence type="ECO:0000313" key="25">
    <source>
        <dbReference type="EMBL" id="ONK64058.1"/>
    </source>
</evidence>
<evidence type="ECO:0000256" key="16">
    <source>
        <dbReference type="PIRSR" id="PIRSR605002-1"/>
    </source>
</evidence>
<dbReference type="PANTHER" id="PTHR10466:SF0">
    <property type="entry name" value="PHOSPHOMANNOMUTASE"/>
    <property type="match status" value="1"/>
</dbReference>
<dbReference type="InterPro" id="IPR011545">
    <property type="entry name" value="DEAD/DEAH_box_helicase_dom"/>
</dbReference>
<organism evidence="25 26">
    <name type="scientific">Asparagus officinalis</name>
    <name type="common">Garden asparagus</name>
    <dbReference type="NCBI Taxonomy" id="4686"/>
    <lineage>
        <taxon>Eukaryota</taxon>
        <taxon>Viridiplantae</taxon>
        <taxon>Streptophyta</taxon>
        <taxon>Embryophyta</taxon>
        <taxon>Tracheophyta</taxon>
        <taxon>Spermatophyta</taxon>
        <taxon>Magnoliopsida</taxon>
        <taxon>Liliopsida</taxon>
        <taxon>Asparagales</taxon>
        <taxon>Asparagaceae</taxon>
        <taxon>Asparagoideae</taxon>
        <taxon>Asparagus</taxon>
    </lineage>
</organism>
<dbReference type="Pfam" id="PF00270">
    <property type="entry name" value="DEAD"/>
    <property type="match status" value="1"/>
</dbReference>
<feature type="domain" description="Helicase C-terminal" evidence="23">
    <location>
        <begin position="533"/>
        <end position="683"/>
    </location>
</feature>
<keyword evidence="8 20" id="KW-0963">Cytoplasm</keyword>
<dbReference type="InterPro" id="IPR014001">
    <property type="entry name" value="Helicase_ATP-bd"/>
</dbReference>
<dbReference type="PANTHER" id="PTHR10466">
    <property type="entry name" value="PHOSPHOMANNOMUTASE"/>
    <property type="match status" value="1"/>
</dbReference>
<dbReference type="SFLD" id="SFLDF00445">
    <property type="entry name" value="alpha-phosphomannomutase"/>
    <property type="match status" value="1"/>
</dbReference>
<dbReference type="FunFam" id="3.30.1240.20:FF:000001">
    <property type="entry name" value="Phosphomannomutase"/>
    <property type="match status" value="1"/>
</dbReference>
<keyword evidence="26" id="KW-1185">Reference proteome</keyword>
<evidence type="ECO:0000256" key="13">
    <source>
        <dbReference type="ARBA" id="ARBA00022840"/>
    </source>
</evidence>
<feature type="domain" description="DEAD-box RNA helicase Q" evidence="24">
    <location>
        <begin position="285"/>
        <end position="313"/>
    </location>
</feature>
<dbReference type="InterPro" id="IPR006379">
    <property type="entry name" value="HAD-SF_hydro_IIB"/>
</dbReference>
<dbReference type="SUPFAM" id="SSF56784">
    <property type="entry name" value="HAD-like"/>
    <property type="match status" value="1"/>
</dbReference>
<dbReference type="InterPro" id="IPR036412">
    <property type="entry name" value="HAD-like_sf"/>
</dbReference>
<evidence type="ECO:0000256" key="2">
    <source>
        <dbReference type="ARBA" id="ARBA00004496"/>
    </source>
</evidence>
<dbReference type="Proteomes" id="UP000243459">
    <property type="component" value="Chromosome 7"/>
</dbReference>
<evidence type="ECO:0000256" key="17">
    <source>
        <dbReference type="PIRSR" id="PIRSR605002-2"/>
    </source>
</evidence>
<name>A0A5P1EDU7_ASPOF</name>
<evidence type="ECO:0000256" key="11">
    <source>
        <dbReference type="ARBA" id="ARBA00022801"/>
    </source>
</evidence>
<accession>A0A5P1EDU7</accession>
<dbReference type="PROSITE" id="PS51194">
    <property type="entry name" value="HELICASE_CTER"/>
    <property type="match status" value="1"/>
</dbReference>
<dbReference type="SFLD" id="SFLDS00003">
    <property type="entry name" value="Haloacid_Dehalogenase"/>
    <property type="match status" value="1"/>
</dbReference>
<feature type="binding site" evidence="17">
    <location>
        <position position="930"/>
    </location>
    <ligand>
        <name>alpha-D-mannose 1-phosphate</name>
        <dbReference type="ChEBI" id="CHEBI:58409"/>
    </ligand>
</feature>
<feature type="binding site" evidence="18">
    <location>
        <position position="975"/>
    </location>
    <ligand>
        <name>Mg(2+)</name>
        <dbReference type="ChEBI" id="CHEBI:18420"/>
        <label>1</label>
    </ligand>
</feature>
<comment type="function">
    <text evidence="20">Catalyzes the interconversion of mannose-6-phosphate to mannose-1-phosphate, the precursor for the synthesis of GDP-mannose. GDP-mannose is an essential sugar nucleotide for the synthesis of D-mannose-containing cell wall polysaccharides (galactomannans and glucomannans), glycolipids, glycoproteins and the antioxidant L-ascorbate.</text>
</comment>
<feature type="compositionally biased region" description="Low complexity" evidence="21">
    <location>
        <begin position="17"/>
        <end position="26"/>
    </location>
</feature>
<comment type="subunit">
    <text evidence="5 20">Homodimer.</text>
</comment>
<dbReference type="GO" id="GO:0046872">
    <property type="term" value="F:metal ion binding"/>
    <property type="evidence" value="ECO:0007669"/>
    <property type="project" value="UniProtKB-KW"/>
</dbReference>
<dbReference type="PROSITE" id="PS51195">
    <property type="entry name" value="Q_MOTIF"/>
    <property type="match status" value="1"/>
</dbReference>
<evidence type="ECO:0000256" key="18">
    <source>
        <dbReference type="PIRSR" id="PIRSR605002-3"/>
    </source>
</evidence>
<dbReference type="GO" id="GO:0009298">
    <property type="term" value="P:GDP-mannose biosynthetic process"/>
    <property type="evidence" value="ECO:0007669"/>
    <property type="project" value="UniProtKB-UniPathway"/>
</dbReference>
<dbReference type="GO" id="GO:0004615">
    <property type="term" value="F:phosphomannomutase activity"/>
    <property type="evidence" value="ECO:0007669"/>
    <property type="project" value="UniProtKB-EC"/>
</dbReference>
<sequence length="997" mass="113209">MQYKRITKSWQRRKTQAPPSRKAASIKAASARRFEPIIVQRRTASLARRIPLHILLFLKEHIKALADRFMKEGAEDLWNEDDGPIYEKRARLEKEAVEVKKLGSFQQRREYSTRRMMRNLSSEDEDEELDGGGLIRKESKFSRFGSTKEGAEGLEKFVKDGKGSFGKLGSFQQRENSPRRMRNLSSDDEDEELEGLKISKFGIRKDEDEEEEEDRGFDGRTKKKMSWAALRNFDAKKERRKLKGDNDCEESDLLEQIRGIRKDIKKRESFGSGAKATEESVITQKRFDECNISPLTIKALNSAGYVQMTVVQDAALPVCLEGKDVLVKARTGTGKTAAFLLPAIQAVLKVTSSKSNYRVPPILALIVCPTRELAIQVAAEANVLLRYHDGIGVQTLIGGTRFKLDQKRLESNPCQIIVATPGRLLDHIENKSGFSGRLMGLKMLILDEADHLLDLGFRKDIEKIVDCIPRQRQSLLFSATIPKEVRRISQVVLKKEHVFVDTVGLGNVETPAKAMQSFIVAPQEHHYHLVHQLLKEHIMKELDYKVIVFCTTAMGAAFMYVLLRDLKMNVREMHSRKPQLYRARISDEFRESKRLILVTSDVSSRGVHYPDVTLVIQVGIPSDREQYIHRLGRTGREGKDGKGILLLAPWEEYFMQEMKDLPIEKHPPPEMDSVIKQKVEESIGKVDTSIKEAAYHAWLGYYNSISDIGRDKTLLADLANKFCHSIGLEKPPSLYRKTALKMGLKDVPVRMAGRTPGLIALFDVDGTLTVPRNVVSQKMLEFMKELRKVITVGVVGGSDLAKISEQLGKSVITDYDYVFAENGLVAYKNGKLIGTQSLKSFLGDDKLKELINFTLHYIADLDIAIKRGTFIEFRSGMLNVSPIGRNCSQEERDEFEKYDKVHNVRAKMVSVLREKFAHLNLTFSIGGQISFDVFPQGWDKTYCLRYLDDFQEIHFFGDKTYKGGNDHEIFESEQTVGHTVTSPEDTAEQCKSLFLPK</sequence>
<comment type="subcellular location">
    <subcellularLocation>
        <location evidence="2 20">Cytoplasm</location>
    </subcellularLocation>
</comment>
<dbReference type="InterPro" id="IPR027417">
    <property type="entry name" value="P-loop_NTPase"/>
</dbReference>
<keyword evidence="14 18" id="KW-0460">Magnesium</keyword>
<evidence type="ECO:0000256" key="7">
    <source>
        <dbReference type="ARBA" id="ARBA00021706"/>
    </source>
</evidence>
<dbReference type="CDD" id="cd17964">
    <property type="entry name" value="DEADc_MSS116"/>
    <property type="match status" value="1"/>
</dbReference>
<dbReference type="UniPathway" id="UPA00126">
    <property type="reaction ID" value="UER00424"/>
</dbReference>
<dbReference type="CDD" id="cd18787">
    <property type="entry name" value="SF2_C_DEAD"/>
    <property type="match status" value="1"/>
</dbReference>
<feature type="region of interest" description="Disordered" evidence="21">
    <location>
        <begin position="1"/>
        <end position="26"/>
    </location>
</feature>
<evidence type="ECO:0000313" key="26">
    <source>
        <dbReference type="Proteomes" id="UP000243459"/>
    </source>
</evidence>
<dbReference type="InterPro" id="IPR043169">
    <property type="entry name" value="PMM_cap"/>
</dbReference>
<protein>
    <recommendedName>
        <fullName evidence="7 20">Phosphomannomutase</fullName>
        <ecNumber evidence="6 20">5.4.2.8</ecNumber>
    </recommendedName>
</protein>
<dbReference type="GO" id="GO:0005524">
    <property type="term" value="F:ATP binding"/>
    <property type="evidence" value="ECO:0007669"/>
    <property type="project" value="UniProtKB-KW"/>
</dbReference>
<evidence type="ECO:0000256" key="10">
    <source>
        <dbReference type="ARBA" id="ARBA00022741"/>
    </source>
</evidence>
<evidence type="ECO:0000256" key="19">
    <source>
        <dbReference type="PROSITE-ProRule" id="PRU00552"/>
    </source>
</evidence>
<dbReference type="Gene3D" id="3.40.50.1000">
    <property type="entry name" value="HAD superfamily/HAD-like"/>
    <property type="match status" value="1"/>
</dbReference>
<feature type="binding site" evidence="18">
    <location>
        <position position="765"/>
    </location>
    <ligand>
        <name>Mg(2+)</name>
        <dbReference type="ChEBI" id="CHEBI:18420"/>
        <label>1</label>
    </ligand>
</feature>
<dbReference type="Gene3D" id="3.40.50.300">
    <property type="entry name" value="P-loop containing nucleotide triphosphate hydrolases"/>
    <property type="match status" value="2"/>
</dbReference>
<feature type="domain" description="Helicase ATP-binding" evidence="22">
    <location>
        <begin position="316"/>
        <end position="499"/>
    </location>
</feature>
<dbReference type="GO" id="GO:0006013">
    <property type="term" value="P:mannose metabolic process"/>
    <property type="evidence" value="ECO:0007669"/>
    <property type="project" value="TreeGrafter"/>
</dbReference>
<feature type="active site" description="Nucleophile" evidence="16">
    <location>
        <position position="763"/>
    </location>
</feature>
<feature type="active site" description="Proton donor/acceptor" evidence="16">
    <location>
        <position position="765"/>
    </location>
</feature>
<evidence type="ECO:0000256" key="9">
    <source>
        <dbReference type="ARBA" id="ARBA00022723"/>
    </source>
</evidence>
<proteinExistence type="inferred from homology"/>
<dbReference type="NCBIfam" id="TIGR01484">
    <property type="entry name" value="HAD-SF-IIB"/>
    <property type="match status" value="1"/>
</dbReference>
<feature type="compositionally biased region" description="Basic residues" evidence="21">
    <location>
        <begin position="1"/>
        <end position="15"/>
    </location>
</feature>
<feature type="binding site" evidence="18">
    <location>
        <position position="970"/>
    </location>
    <ligand>
        <name>Mg(2+)</name>
        <dbReference type="ChEBI" id="CHEBI:18420"/>
        <label>1</label>
    </ligand>
</feature>
<dbReference type="Pfam" id="PF00271">
    <property type="entry name" value="Helicase_C"/>
    <property type="match status" value="1"/>
</dbReference>
<comment type="pathway">
    <text evidence="3 20">Nucleotide-sugar biosynthesis; GDP-alpha-D-mannose biosynthesis; alpha-D-mannose 1-phosphate from D-fructose 6-phosphate: step 2/2.</text>
</comment>
<evidence type="ECO:0000256" key="1">
    <source>
        <dbReference type="ARBA" id="ARBA00000586"/>
    </source>
</evidence>
<dbReference type="Gene3D" id="3.30.1240.20">
    <property type="match status" value="1"/>
</dbReference>
<feature type="region of interest" description="Disordered" evidence="21">
    <location>
        <begin position="167"/>
        <end position="189"/>
    </location>
</feature>
<dbReference type="GO" id="GO:0016787">
    <property type="term" value="F:hydrolase activity"/>
    <property type="evidence" value="ECO:0007669"/>
    <property type="project" value="UniProtKB-KW"/>
</dbReference>
<dbReference type="SUPFAM" id="SSF52540">
    <property type="entry name" value="P-loop containing nucleoside triphosphate hydrolases"/>
    <property type="match status" value="1"/>
</dbReference>
<comment type="catalytic activity">
    <reaction evidence="1 20">
        <text>alpha-D-mannose 1-phosphate = D-mannose 6-phosphate</text>
        <dbReference type="Rhea" id="RHEA:11140"/>
        <dbReference type="ChEBI" id="CHEBI:58409"/>
        <dbReference type="ChEBI" id="CHEBI:58735"/>
        <dbReference type="EC" id="5.4.2.8"/>
    </reaction>
</comment>
<dbReference type="SFLD" id="SFLDG01140">
    <property type="entry name" value="C2.B:_Phosphomannomutase_and_P"/>
    <property type="match status" value="1"/>
</dbReference>
<dbReference type="PROSITE" id="PS51192">
    <property type="entry name" value="HELICASE_ATP_BIND_1"/>
    <property type="match status" value="1"/>
</dbReference>
<evidence type="ECO:0000256" key="3">
    <source>
        <dbReference type="ARBA" id="ARBA00004699"/>
    </source>
</evidence>
<keyword evidence="9 18" id="KW-0479">Metal-binding</keyword>
<keyword evidence="12" id="KW-0347">Helicase</keyword>
<feature type="short sequence motif" description="Q motif" evidence="19">
    <location>
        <begin position="285"/>
        <end position="313"/>
    </location>
</feature>
<dbReference type="EC" id="5.4.2.8" evidence="6 20"/>
<dbReference type="InterPro" id="IPR005002">
    <property type="entry name" value="PMM"/>
</dbReference>
<gene>
    <name evidence="25" type="ORF">A4U43_C07F21660</name>
</gene>
<dbReference type="CDD" id="cd02585">
    <property type="entry name" value="HAD_PMM"/>
    <property type="match status" value="1"/>
</dbReference>
<comment type="cofactor">
    <cofactor evidence="18">
        <name>Mg(2+)</name>
        <dbReference type="ChEBI" id="CHEBI:18420"/>
    </cofactor>
</comment>
<evidence type="ECO:0000256" key="15">
    <source>
        <dbReference type="ARBA" id="ARBA00023235"/>
    </source>
</evidence>
<keyword evidence="13" id="KW-0067">ATP-binding</keyword>
<dbReference type="GO" id="GO:0003676">
    <property type="term" value="F:nucleic acid binding"/>
    <property type="evidence" value="ECO:0007669"/>
    <property type="project" value="InterPro"/>
</dbReference>
<evidence type="ECO:0000256" key="6">
    <source>
        <dbReference type="ARBA" id="ARBA00012730"/>
    </source>
</evidence>
<evidence type="ECO:0000256" key="12">
    <source>
        <dbReference type="ARBA" id="ARBA00022806"/>
    </source>
</evidence>
<feature type="binding site" evidence="17">
    <location>
        <position position="772"/>
    </location>
    <ligand>
        <name>alpha-D-mannose 1-phosphate</name>
        <dbReference type="ChEBI" id="CHEBI:58409"/>
    </ligand>
</feature>
<dbReference type="InterPro" id="IPR023214">
    <property type="entry name" value="HAD_sf"/>
</dbReference>
<feature type="binding site" evidence="17">
    <location>
        <position position="932"/>
    </location>
    <ligand>
        <name>alpha-D-mannose 1-phosphate</name>
        <dbReference type="ChEBI" id="CHEBI:58409"/>
    </ligand>
</feature>
<evidence type="ECO:0000256" key="21">
    <source>
        <dbReference type="SAM" id="MobiDB-lite"/>
    </source>
</evidence>
<evidence type="ECO:0000256" key="8">
    <source>
        <dbReference type="ARBA" id="ARBA00022490"/>
    </source>
</evidence>
<evidence type="ECO:0000259" key="23">
    <source>
        <dbReference type="PROSITE" id="PS51194"/>
    </source>
</evidence>
<dbReference type="InterPro" id="IPR014014">
    <property type="entry name" value="RNA_helicase_DEAD_Q_motif"/>
</dbReference>
<dbReference type="SMART" id="SM00490">
    <property type="entry name" value="HELICc"/>
    <property type="match status" value="1"/>
</dbReference>
<feature type="binding site" evidence="17">
    <location>
        <position position="874"/>
    </location>
    <ligand>
        <name>alpha-D-mannose 1-phosphate</name>
        <dbReference type="ChEBI" id="CHEBI:58409"/>
    </ligand>
</feature>
<dbReference type="SMART" id="SM00487">
    <property type="entry name" value="DEXDc"/>
    <property type="match status" value="1"/>
</dbReference>
<dbReference type="GO" id="GO:0006487">
    <property type="term" value="P:protein N-linked glycosylation"/>
    <property type="evidence" value="ECO:0007669"/>
    <property type="project" value="TreeGrafter"/>
</dbReference>
<feature type="binding site" evidence="17">
    <location>
        <position position="892"/>
    </location>
    <ligand>
        <name>alpha-D-mannose 1-phosphate</name>
        <dbReference type="ChEBI" id="CHEBI:58409"/>
    </ligand>
</feature>
<evidence type="ECO:0000256" key="14">
    <source>
        <dbReference type="ARBA" id="ARBA00022842"/>
    </source>
</evidence>
<feature type="binding site" evidence="18">
    <location>
        <position position="958"/>
    </location>
    <ligand>
        <name>Mg(2+)</name>
        <dbReference type="ChEBI" id="CHEBI:18420"/>
        <label>1</label>
    </ligand>
</feature>
<dbReference type="AlphaFoldDB" id="A0A5P1EDU7"/>
<dbReference type="Gramene" id="ONK64058">
    <property type="protein sequence ID" value="ONK64058"/>
    <property type="gene ID" value="A4U43_C07F21660"/>
</dbReference>
<evidence type="ECO:0000259" key="24">
    <source>
        <dbReference type="PROSITE" id="PS51195"/>
    </source>
</evidence>
<evidence type="ECO:0000256" key="4">
    <source>
        <dbReference type="ARBA" id="ARBA00009736"/>
    </source>
</evidence>
<dbReference type="GO" id="GO:0003724">
    <property type="term" value="F:RNA helicase activity"/>
    <property type="evidence" value="ECO:0007669"/>
    <property type="project" value="InterPro"/>
</dbReference>
<keyword evidence="11" id="KW-0378">Hydrolase</keyword>